<proteinExistence type="predicted"/>
<feature type="compositionally biased region" description="Basic and acidic residues" evidence="1">
    <location>
        <begin position="107"/>
        <end position="117"/>
    </location>
</feature>
<feature type="region of interest" description="Disordered" evidence="1">
    <location>
        <begin position="192"/>
        <end position="213"/>
    </location>
</feature>
<evidence type="ECO:0000313" key="3">
    <source>
        <dbReference type="Proteomes" id="UP000824540"/>
    </source>
</evidence>
<dbReference type="EMBL" id="JAFBMS010000008">
    <property type="protein sequence ID" value="KAG9350522.1"/>
    <property type="molecule type" value="Genomic_DNA"/>
</dbReference>
<protein>
    <submittedName>
        <fullName evidence="2">Uncharacterized protein</fullName>
    </submittedName>
</protein>
<feature type="region of interest" description="Disordered" evidence="1">
    <location>
        <begin position="1"/>
        <end position="117"/>
    </location>
</feature>
<dbReference type="AlphaFoldDB" id="A0A8T2PL63"/>
<evidence type="ECO:0000313" key="2">
    <source>
        <dbReference type="EMBL" id="KAG9350522.1"/>
    </source>
</evidence>
<name>A0A8T2PL63_9TELE</name>
<organism evidence="2 3">
    <name type="scientific">Albula glossodonta</name>
    <name type="common">roundjaw bonefish</name>
    <dbReference type="NCBI Taxonomy" id="121402"/>
    <lineage>
        <taxon>Eukaryota</taxon>
        <taxon>Metazoa</taxon>
        <taxon>Chordata</taxon>
        <taxon>Craniata</taxon>
        <taxon>Vertebrata</taxon>
        <taxon>Euteleostomi</taxon>
        <taxon>Actinopterygii</taxon>
        <taxon>Neopterygii</taxon>
        <taxon>Teleostei</taxon>
        <taxon>Albuliformes</taxon>
        <taxon>Albulidae</taxon>
        <taxon>Albula</taxon>
    </lineage>
</organism>
<sequence length="231" mass="25355">MQEPIVPAQETVNHLSAKLGAKRYLPTRGHTKQPPPQGPLGAQHALHQDSLPSRAVDRPSCQKAGRKSSDSDRIQPTSILRGSRGKAGPLRPLGQMPLGGSCPGSPRLDRCRPGTEREQFPHPLQNVVHTVSCVLSDLQLLNLSLTASYTLAVEERARQLQMKVHSYRTSTTSSSSQDLELELKNKREIYKERRSSDNVSAKSSDSDISDVSSIRSERPRGRISIVLGNLV</sequence>
<accession>A0A8T2PL63</accession>
<reference evidence="2" key="1">
    <citation type="thesis" date="2021" institute="BYU ScholarsArchive" country="Provo, UT, USA">
        <title>Applications of and Algorithms for Genome Assembly and Genomic Analyses with an Emphasis on Marine Teleosts.</title>
        <authorList>
            <person name="Pickett B.D."/>
        </authorList>
    </citation>
    <scope>NUCLEOTIDE SEQUENCE</scope>
    <source>
        <strain evidence="2">HI-2016</strain>
    </source>
</reference>
<dbReference type="Proteomes" id="UP000824540">
    <property type="component" value="Unassembled WGS sequence"/>
</dbReference>
<comment type="caution">
    <text evidence="2">The sequence shown here is derived from an EMBL/GenBank/DDBJ whole genome shotgun (WGS) entry which is preliminary data.</text>
</comment>
<evidence type="ECO:0000256" key="1">
    <source>
        <dbReference type="SAM" id="MobiDB-lite"/>
    </source>
</evidence>
<gene>
    <name evidence="2" type="ORF">JZ751_026888</name>
</gene>
<keyword evidence="3" id="KW-1185">Reference proteome</keyword>